<feature type="domain" description="Schlafen AlbA-2" evidence="2">
    <location>
        <begin position="23"/>
        <end position="151"/>
    </location>
</feature>
<dbReference type="Gene3D" id="3.30.950.30">
    <property type="entry name" value="Schlafen, AAA domain"/>
    <property type="match status" value="1"/>
</dbReference>
<feature type="region of interest" description="Disordered" evidence="1">
    <location>
        <begin position="477"/>
        <end position="512"/>
    </location>
</feature>
<dbReference type="InterPro" id="IPR007421">
    <property type="entry name" value="Schlafen_AlbA_2_dom"/>
</dbReference>
<evidence type="ECO:0000259" key="2">
    <source>
        <dbReference type="Pfam" id="PF04326"/>
    </source>
</evidence>
<keyword evidence="4" id="KW-1185">Reference proteome</keyword>
<gene>
    <name evidence="3" type="ORF">RXV79_24510</name>
</gene>
<evidence type="ECO:0000313" key="3">
    <source>
        <dbReference type="EMBL" id="WOB08051.1"/>
    </source>
</evidence>
<dbReference type="InterPro" id="IPR038461">
    <property type="entry name" value="Schlafen_AlbA_2_dom_sf"/>
</dbReference>
<name>A0ABZ0CY06_9BURK</name>
<dbReference type="PANTHER" id="PTHR30595:SF6">
    <property type="entry name" value="SCHLAFEN ALBA-2 DOMAIN-CONTAINING PROTEIN"/>
    <property type="match status" value="1"/>
</dbReference>
<dbReference type="Pfam" id="PF13749">
    <property type="entry name" value="HATPase_c_4"/>
    <property type="match status" value="1"/>
</dbReference>
<feature type="compositionally biased region" description="Basic and acidic residues" evidence="1">
    <location>
        <begin position="497"/>
        <end position="512"/>
    </location>
</feature>
<evidence type="ECO:0000313" key="4">
    <source>
        <dbReference type="Proteomes" id="UP001303946"/>
    </source>
</evidence>
<evidence type="ECO:0000256" key="1">
    <source>
        <dbReference type="SAM" id="MobiDB-lite"/>
    </source>
</evidence>
<dbReference type="EMBL" id="CP136336">
    <property type="protein sequence ID" value="WOB08051.1"/>
    <property type="molecule type" value="Genomic_DNA"/>
</dbReference>
<sequence length="512" mass="56183">MALLDEDPHYVAALIKILIGLGETRQREFKRVSGKMVGKALETICGFANTEGGTLVLGVGDLKDHQGTARLFGIQENPEAVDELQRKLLTEFQPPIDSIQLRRLPCELHNGPYKGQAGQVLLVQVSRSDRVHSIVNSGTFTRLDAGNRQMTAGEVTELSYRRGVRSAASEPVPVSLDRLQTDAWKRFRASRGLRTGGFAEQLLRIGLAEEVDGFVQPTRAAVLLFADEPGSLLAAHDTRADVRLMVYDGKAAVPGATPNLRKQPKTIRGPLVDQIDAAVNAVLDELTQGLTLSGSGFKALHVYPERVVKEAIVNAVIHRDYRLNRDIFVRIFDDRIEVESPGVFPGNITPATIAKAGSKSRNPLIASNLREFPVAPNIDAGEGVKMMFAEMAQAKLYPPQYRQSTEAAVESVTVTLLNLQRPTAWDEVSDWIDRHGSIANADVVRIAKVDTLKASKLLGAWREQGLLRALPDRGKRNMAYAKPAQSEEQPSLLSELQENKSEVEKLPIKSTT</sequence>
<dbReference type="RefSeq" id="WP_316700725.1">
    <property type="nucleotide sequence ID" value="NZ_CP136336.1"/>
</dbReference>
<keyword evidence="3" id="KW-0547">Nucleotide-binding</keyword>
<dbReference type="InterPro" id="IPR038475">
    <property type="entry name" value="RecG_C_sf"/>
</dbReference>
<accession>A0ABZ0CY06</accession>
<dbReference type="Proteomes" id="UP001303946">
    <property type="component" value="Chromosome"/>
</dbReference>
<reference evidence="3 4" key="1">
    <citation type="submission" date="2023-10" db="EMBL/GenBank/DDBJ databases">
        <title>Bacteria for the degradation of biodegradable plastic PBAT(Polybutylene adipate terephthalate).</title>
        <authorList>
            <person name="Weon H.-Y."/>
            <person name="Yeon J."/>
        </authorList>
    </citation>
    <scope>NUCLEOTIDE SEQUENCE [LARGE SCALE GENOMIC DNA]</scope>
    <source>
        <strain evidence="3 4">SBD 7-3</strain>
    </source>
</reference>
<protein>
    <submittedName>
        <fullName evidence="3">ATP-binding protein</fullName>
    </submittedName>
</protein>
<dbReference type="PANTHER" id="PTHR30595">
    <property type="entry name" value="GLPR-RELATED TRANSCRIPTIONAL REPRESSOR"/>
    <property type="match status" value="1"/>
</dbReference>
<dbReference type="Gene3D" id="3.30.565.60">
    <property type="match status" value="1"/>
</dbReference>
<dbReference type="GO" id="GO:0005524">
    <property type="term" value="F:ATP binding"/>
    <property type="evidence" value="ECO:0007669"/>
    <property type="project" value="UniProtKB-KW"/>
</dbReference>
<proteinExistence type="predicted"/>
<organism evidence="3 4">
    <name type="scientific">Piscinibacter gummiphilus</name>
    <dbReference type="NCBI Taxonomy" id="946333"/>
    <lineage>
        <taxon>Bacteria</taxon>
        <taxon>Pseudomonadati</taxon>
        <taxon>Pseudomonadota</taxon>
        <taxon>Betaproteobacteria</taxon>
        <taxon>Burkholderiales</taxon>
        <taxon>Sphaerotilaceae</taxon>
        <taxon>Piscinibacter</taxon>
    </lineage>
</organism>
<keyword evidence="3" id="KW-0067">ATP-binding</keyword>
<dbReference type="Pfam" id="PF04326">
    <property type="entry name" value="SLFN_AlbA_2"/>
    <property type="match status" value="1"/>
</dbReference>
<feature type="compositionally biased region" description="Low complexity" evidence="1">
    <location>
        <begin position="486"/>
        <end position="496"/>
    </location>
</feature>